<evidence type="ECO:0000313" key="3">
    <source>
        <dbReference type="EMBL" id="OBS72031.1"/>
    </source>
</evidence>
<dbReference type="InterPro" id="IPR001331">
    <property type="entry name" value="GDS_CDC24_CS"/>
</dbReference>
<feature type="region of interest" description="Disordered" evidence="1">
    <location>
        <begin position="153"/>
        <end position="177"/>
    </location>
</feature>
<dbReference type="PANTHER" id="PTHR45872">
    <property type="entry name" value="RHO GUANINE NUCLEOTIDE EXCHANGE FACTOR 2, ISOFORM D"/>
    <property type="match status" value="1"/>
</dbReference>
<dbReference type="Gene3D" id="1.20.900.10">
    <property type="entry name" value="Dbl homology (DH) domain"/>
    <property type="match status" value="1"/>
</dbReference>
<dbReference type="GO" id="GO:0001664">
    <property type="term" value="F:G protein-coupled receptor binding"/>
    <property type="evidence" value="ECO:0007669"/>
    <property type="project" value="TreeGrafter"/>
</dbReference>
<dbReference type="PROSITE" id="PS50010">
    <property type="entry name" value="DH_2"/>
    <property type="match status" value="1"/>
</dbReference>
<feature type="non-terminal residue" evidence="3">
    <location>
        <position position="1"/>
    </location>
</feature>
<evidence type="ECO:0000256" key="1">
    <source>
        <dbReference type="SAM" id="MobiDB-lite"/>
    </source>
</evidence>
<comment type="caution">
    <text evidence="3">The sequence shown here is derived from an EMBL/GenBank/DDBJ whole genome shotgun (WGS) entry which is preliminary data.</text>
</comment>
<feature type="domain" description="DH" evidence="2">
    <location>
        <begin position="1"/>
        <end position="106"/>
    </location>
</feature>
<gene>
    <name evidence="3" type="ORF">A6R68_13392</name>
</gene>
<dbReference type="GO" id="GO:0007186">
    <property type="term" value="P:G protein-coupled receptor signaling pathway"/>
    <property type="evidence" value="ECO:0007669"/>
    <property type="project" value="TreeGrafter"/>
</dbReference>
<name>A0A1A6H0X6_NEOLE</name>
<dbReference type="InterPro" id="IPR035899">
    <property type="entry name" value="DBL_dom_sf"/>
</dbReference>
<dbReference type="PROSITE" id="PS00741">
    <property type="entry name" value="DH_1"/>
    <property type="match status" value="1"/>
</dbReference>
<dbReference type="Proteomes" id="UP000092124">
    <property type="component" value="Unassembled WGS sequence"/>
</dbReference>
<proteinExistence type="predicted"/>
<evidence type="ECO:0000259" key="2">
    <source>
        <dbReference type="PROSITE" id="PS50010"/>
    </source>
</evidence>
<dbReference type="GO" id="GO:0005085">
    <property type="term" value="F:guanyl-nucleotide exchange factor activity"/>
    <property type="evidence" value="ECO:0007669"/>
    <property type="project" value="InterPro"/>
</dbReference>
<reference evidence="3 4" key="1">
    <citation type="submission" date="2016-06" db="EMBL/GenBank/DDBJ databases">
        <title>The Draft Genome Sequence and Annotation of the Desert Woodrat Neotoma lepida.</title>
        <authorList>
            <person name="Campbell M."/>
            <person name="Oakeson K.F."/>
            <person name="Yandell M."/>
            <person name="Halpert J.R."/>
            <person name="Dearing D."/>
        </authorList>
    </citation>
    <scope>NUCLEOTIDE SEQUENCE [LARGE SCALE GENOMIC DNA]</scope>
    <source>
        <strain evidence="3">417</strain>
        <tissue evidence="3">Liver</tissue>
    </source>
</reference>
<accession>A0A1A6H0X6</accession>
<dbReference type="AlphaFoldDB" id="A0A1A6H0X6"/>
<dbReference type="SMART" id="SM00325">
    <property type="entry name" value="RhoGEF"/>
    <property type="match status" value="1"/>
</dbReference>
<dbReference type="Pfam" id="PF00621">
    <property type="entry name" value="RhoGEF"/>
    <property type="match status" value="1"/>
</dbReference>
<keyword evidence="4" id="KW-1185">Reference proteome</keyword>
<dbReference type="InterPro" id="IPR000219">
    <property type="entry name" value="DH_dom"/>
</dbReference>
<dbReference type="GO" id="GO:0005737">
    <property type="term" value="C:cytoplasm"/>
    <property type="evidence" value="ECO:0007669"/>
    <property type="project" value="TreeGrafter"/>
</dbReference>
<evidence type="ECO:0000313" key="4">
    <source>
        <dbReference type="Proteomes" id="UP000092124"/>
    </source>
</evidence>
<feature type="compositionally biased region" description="Polar residues" evidence="1">
    <location>
        <begin position="157"/>
        <end position="171"/>
    </location>
</feature>
<sequence length="288" mass="32752">FSGPGEEKLKHAAATFCSNQPFALEMIKSRQKKDSRFQTFVQDAESNPLCRRLQLKDIIPTQMQRLTKYPLLLDNIAKYTEWPPEREKVKKAADHCRQILNYVNQAVKEAENKQTVLSPPIGNCLILDGYDAVQESSTDEEVASSFTLQPVTGIPSVDSTHQQQHSPQNVHSDGAVSPFTPEFLVQRRWRAMEDACFEIQSPSSCTDSQSQILEYIHKIEADLEQLKVPPAKQTYYSMVTVGTQHSKYLKSERTKPPQLRATTEEATFSALRPSLWSLKRHQESPFAR</sequence>
<dbReference type="SUPFAM" id="SSF48065">
    <property type="entry name" value="DBL homology domain (DH-domain)"/>
    <property type="match status" value="1"/>
</dbReference>
<organism evidence="3 4">
    <name type="scientific">Neotoma lepida</name>
    <name type="common">Desert woodrat</name>
    <dbReference type="NCBI Taxonomy" id="56216"/>
    <lineage>
        <taxon>Eukaryota</taxon>
        <taxon>Metazoa</taxon>
        <taxon>Chordata</taxon>
        <taxon>Craniata</taxon>
        <taxon>Vertebrata</taxon>
        <taxon>Euteleostomi</taxon>
        <taxon>Mammalia</taxon>
        <taxon>Eutheria</taxon>
        <taxon>Euarchontoglires</taxon>
        <taxon>Glires</taxon>
        <taxon>Rodentia</taxon>
        <taxon>Myomorpha</taxon>
        <taxon>Muroidea</taxon>
        <taxon>Cricetidae</taxon>
        <taxon>Neotominae</taxon>
        <taxon>Neotoma</taxon>
    </lineage>
</organism>
<dbReference type="GO" id="GO:0035556">
    <property type="term" value="P:intracellular signal transduction"/>
    <property type="evidence" value="ECO:0007669"/>
    <property type="project" value="InterPro"/>
</dbReference>
<protein>
    <recommendedName>
        <fullName evidence="2">DH domain-containing protein</fullName>
    </recommendedName>
</protein>
<dbReference type="STRING" id="56216.A0A1A6H0X6"/>
<dbReference type="PANTHER" id="PTHR45872:SF3">
    <property type="entry name" value="RHO GUANINE NUCLEOTIDE EXCHANGE FACTOR 12"/>
    <property type="match status" value="1"/>
</dbReference>
<dbReference type="EMBL" id="LZPO01055235">
    <property type="protein sequence ID" value="OBS72031.1"/>
    <property type="molecule type" value="Genomic_DNA"/>
</dbReference>
<dbReference type="OrthoDB" id="2272012at2759"/>